<keyword evidence="3" id="KW-0597">Phosphoprotein</keyword>
<dbReference type="GO" id="GO:0005975">
    <property type="term" value="P:carbohydrate metabolic process"/>
    <property type="evidence" value="ECO:0007669"/>
    <property type="project" value="InterPro"/>
</dbReference>
<dbReference type="PANTHER" id="PTHR43771">
    <property type="entry name" value="PHOSPHOMANNOMUTASE"/>
    <property type="match status" value="1"/>
</dbReference>
<gene>
    <name evidence="12" type="ORF">G6N74_03930</name>
</gene>
<dbReference type="CDD" id="cd03089">
    <property type="entry name" value="PMM_PGM"/>
    <property type="match status" value="1"/>
</dbReference>
<dbReference type="PROSITE" id="PS00710">
    <property type="entry name" value="PGM_PMM"/>
    <property type="match status" value="1"/>
</dbReference>
<dbReference type="InterPro" id="IPR005841">
    <property type="entry name" value="Alpha-D-phosphohexomutase_SF"/>
</dbReference>
<dbReference type="InterPro" id="IPR016066">
    <property type="entry name" value="A-D-PHexomutase_CS"/>
</dbReference>
<comment type="cofactor">
    <cofactor evidence="1">
        <name>Mg(2+)</name>
        <dbReference type="ChEBI" id="CHEBI:18420"/>
    </cofactor>
</comment>
<organism evidence="12 13">
    <name type="scientific">Mesorhizobium zhangyense</name>
    <dbReference type="NCBI Taxonomy" id="1776730"/>
    <lineage>
        <taxon>Bacteria</taxon>
        <taxon>Pseudomonadati</taxon>
        <taxon>Pseudomonadota</taxon>
        <taxon>Alphaproteobacteria</taxon>
        <taxon>Hyphomicrobiales</taxon>
        <taxon>Phyllobacteriaceae</taxon>
        <taxon>Mesorhizobium</taxon>
    </lineage>
</organism>
<dbReference type="GO" id="GO:0016868">
    <property type="term" value="F:intramolecular phosphotransferase activity"/>
    <property type="evidence" value="ECO:0007669"/>
    <property type="project" value="InterPro"/>
</dbReference>
<sequence>MKSPFKAYDVRGQIPDEINAPFAYRFGQAVASLRNPSAVVVGHDMRQDSPAFAAALAQGLLDSGVSVLPVGQCGTEEVYFHTEHSGADAGIMVTASHNPENYNGFKMVLEGATAATRENALNAIEKLVLSNTVIPAVSDYGSRGALKPLLDRGAYIQRLLQQVKGVKLKPMKIVCHAGNGCAGPIIDLLEKHLPFEFIKIDHEPDPTLPNGIPNPLLPEKRTRASQAVIDHGADLGIAWDGDFDRCFLYDHNGRFIEGYYLVGLIAQTMLRSAPGSTILYDPRLTWNTIDVVTAAGGVAKTCPTGHAFFKHMMRQENAVYGGEMSAHHYFRDFAYCDSGMLAWLAIVIELSTSGATLAELVEQRIAAFPCSGEINFTVADAKLSQEKIAERFLPQNPLVESIDGLSMAFDDWRFNLRASNTEPLLRLNVETRADTALLAKKVSELSDLIRAG</sequence>
<evidence type="ECO:0000259" key="8">
    <source>
        <dbReference type="Pfam" id="PF00408"/>
    </source>
</evidence>
<feature type="domain" description="Alpha-D-phosphohexomutase alpha/beta/alpha" evidence="10">
    <location>
        <begin position="154"/>
        <end position="253"/>
    </location>
</feature>
<dbReference type="InterPro" id="IPR036900">
    <property type="entry name" value="A-D-PHexomutase_C_sf"/>
</dbReference>
<evidence type="ECO:0000256" key="4">
    <source>
        <dbReference type="ARBA" id="ARBA00022723"/>
    </source>
</evidence>
<keyword evidence="5 7" id="KW-0460">Magnesium</keyword>
<evidence type="ECO:0000313" key="12">
    <source>
        <dbReference type="EMBL" id="NGN40204.1"/>
    </source>
</evidence>
<dbReference type="Pfam" id="PF02880">
    <property type="entry name" value="PGM_PMM_III"/>
    <property type="match status" value="1"/>
</dbReference>
<evidence type="ECO:0000256" key="1">
    <source>
        <dbReference type="ARBA" id="ARBA00001946"/>
    </source>
</evidence>
<dbReference type="Pfam" id="PF02879">
    <property type="entry name" value="PGM_PMM_II"/>
    <property type="match status" value="1"/>
</dbReference>
<dbReference type="PANTHER" id="PTHR43771:SF1">
    <property type="entry name" value="PHOSPHOMANNOMUTASE"/>
    <property type="match status" value="1"/>
</dbReference>
<dbReference type="RefSeq" id="WP_165114640.1">
    <property type="nucleotide sequence ID" value="NZ_JAAKZG010000002.1"/>
</dbReference>
<comment type="caution">
    <text evidence="12">The sequence shown here is derived from an EMBL/GenBank/DDBJ whole genome shotgun (WGS) entry which is preliminary data.</text>
</comment>
<name>A0A7C9V4H3_9HYPH</name>
<dbReference type="Pfam" id="PF02878">
    <property type="entry name" value="PGM_PMM_I"/>
    <property type="match status" value="1"/>
</dbReference>
<evidence type="ECO:0000256" key="5">
    <source>
        <dbReference type="ARBA" id="ARBA00022842"/>
    </source>
</evidence>
<dbReference type="InterPro" id="IPR005843">
    <property type="entry name" value="A-D-PHexomutase_C"/>
</dbReference>
<keyword evidence="13" id="KW-1185">Reference proteome</keyword>
<evidence type="ECO:0000256" key="6">
    <source>
        <dbReference type="ARBA" id="ARBA00023235"/>
    </source>
</evidence>
<dbReference type="EMBL" id="JAAKZG010000002">
    <property type="protein sequence ID" value="NGN40204.1"/>
    <property type="molecule type" value="Genomic_DNA"/>
</dbReference>
<keyword evidence="6" id="KW-0413">Isomerase</keyword>
<protein>
    <submittedName>
        <fullName evidence="12">Phosphomannomutase</fullName>
    </submittedName>
</protein>
<comment type="similarity">
    <text evidence="2 7">Belongs to the phosphohexose mutase family.</text>
</comment>
<reference evidence="12 13" key="1">
    <citation type="submission" date="2020-02" db="EMBL/GenBank/DDBJ databases">
        <title>Genome sequence of the type strain CGMCC 1.15528 of Mesorhizobium zhangyense.</title>
        <authorList>
            <person name="Gao J."/>
            <person name="Sun J."/>
        </authorList>
    </citation>
    <scope>NUCLEOTIDE SEQUENCE [LARGE SCALE GENOMIC DNA]</scope>
    <source>
        <strain evidence="12 13">CGMCC 1.15528</strain>
    </source>
</reference>
<dbReference type="GO" id="GO:0000287">
    <property type="term" value="F:magnesium ion binding"/>
    <property type="evidence" value="ECO:0007669"/>
    <property type="project" value="InterPro"/>
</dbReference>
<dbReference type="InterPro" id="IPR016055">
    <property type="entry name" value="A-D-PHexomutase_a/b/a-I/II/III"/>
</dbReference>
<proteinExistence type="inferred from homology"/>
<accession>A0A7C9V4H3</accession>
<dbReference type="Pfam" id="PF00408">
    <property type="entry name" value="PGM_PMM_IV"/>
    <property type="match status" value="1"/>
</dbReference>
<evidence type="ECO:0000259" key="9">
    <source>
        <dbReference type="Pfam" id="PF02878"/>
    </source>
</evidence>
<dbReference type="AlphaFoldDB" id="A0A7C9V4H3"/>
<evidence type="ECO:0000259" key="10">
    <source>
        <dbReference type="Pfam" id="PF02879"/>
    </source>
</evidence>
<dbReference type="Gene3D" id="3.40.120.10">
    <property type="entry name" value="Alpha-D-Glucose-1,6-Bisphosphate, subunit A, domain 3"/>
    <property type="match status" value="3"/>
</dbReference>
<evidence type="ECO:0000256" key="7">
    <source>
        <dbReference type="RuleBase" id="RU004326"/>
    </source>
</evidence>
<dbReference type="Gene3D" id="3.30.310.50">
    <property type="entry name" value="Alpha-D-phosphohexomutase, C-terminal domain"/>
    <property type="match status" value="1"/>
</dbReference>
<feature type="domain" description="Alpha-D-phosphohexomutase C-terminal" evidence="8">
    <location>
        <begin position="373"/>
        <end position="441"/>
    </location>
</feature>
<dbReference type="PRINTS" id="PR00509">
    <property type="entry name" value="PGMPMM"/>
</dbReference>
<keyword evidence="4 7" id="KW-0479">Metal-binding</keyword>
<dbReference type="SUPFAM" id="SSF53738">
    <property type="entry name" value="Phosphoglucomutase, first 3 domains"/>
    <property type="match status" value="3"/>
</dbReference>
<evidence type="ECO:0000259" key="11">
    <source>
        <dbReference type="Pfam" id="PF02880"/>
    </source>
</evidence>
<feature type="domain" description="Alpha-D-phosphohexomutase alpha/beta/alpha" evidence="11">
    <location>
        <begin position="258"/>
        <end position="366"/>
    </location>
</feature>
<dbReference type="InterPro" id="IPR005845">
    <property type="entry name" value="A-D-PHexomutase_a/b/a-II"/>
</dbReference>
<evidence type="ECO:0000256" key="2">
    <source>
        <dbReference type="ARBA" id="ARBA00010231"/>
    </source>
</evidence>
<feature type="domain" description="Alpha-D-phosphohexomutase alpha/beta/alpha" evidence="9">
    <location>
        <begin position="5"/>
        <end position="130"/>
    </location>
</feature>
<evidence type="ECO:0000313" key="13">
    <source>
        <dbReference type="Proteomes" id="UP000481252"/>
    </source>
</evidence>
<dbReference type="InterPro" id="IPR005846">
    <property type="entry name" value="A-D-PHexomutase_a/b/a-III"/>
</dbReference>
<dbReference type="SUPFAM" id="SSF55957">
    <property type="entry name" value="Phosphoglucomutase, C-terminal domain"/>
    <property type="match status" value="1"/>
</dbReference>
<dbReference type="Proteomes" id="UP000481252">
    <property type="component" value="Unassembled WGS sequence"/>
</dbReference>
<dbReference type="InterPro" id="IPR005844">
    <property type="entry name" value="A-D-PHexomutase_a/b/a-I"/>
</dbReference>
<evidence type="ECO:0000256" key="3">
    <source>
        <dbReference type="ARBA" id="ARBA00022553"/>
    </source>
</evidence>